<dbReference type="EMBL" id="KB207268">
    <property type="protein sequence ID" value="ELP83380.1"/>
    <property type="molecule type" value="Genomic_DNA"/>
</dbReference>
<feature type="chain" id="PRO_5001990403" evidence="1">
    <location>
        <begin position="20"/>
        <end position="167"/>
    </location>
</feature>
<evidence type="ECO:0000313" key="3">
    <source>
        <dbReference type="Proteomes" id="UP000014680"/>
    </source>
</evidence>
<reference evidence="2 3" key="1">
    <citation type="submission" date="2012-10" db="EMBL/GenBank/DDBJ databases">
        <authorList>
            <person name="Zafar N."/>
            <person name="Inman J."/>
            <person name="Hall N."/>
            <person name="Lorenzi H."/>
            <person name="Caler E."/>
        </authorList>
    </citation>
    <scope>NUCLEOTIDE SEQUENCE [LARGE SCALE GENOMIC DNA]</scope>
    <source>
        <strain evidence="2 3">IP1</strain>
    </source>
</reference>
<dbReference type="GeneID" id="14882362"/>
<dbReference type="Proteomes" id="UP000014680">
    <property type="component" value="Unassembled WGS sequence"/>
</dbReference>
<feature type="non-terminal residue" evidence="2">
    <location>
        <position position="167"/>
    </location>
</feature>
<organism evidence="2 3">
    <name type="scientific">Entamoeba invadens IP1</name>
    <dbReference type="NCBI Taxonomy" id="370355"/>
    <lineage>
        <taxon>Eukaryota</taxon>
        <taxon>Amoebozoa</taxon>
        <taxon>Evosea</taxon>
        <taxon>Archamoebae</taxon>
        <taxon>Mastigamoebida</taxon>
        <taxon>Entamoebidae</taxon>
        <taxon>Entamoeba</taxon>
    </lineage>
</organism>
<sequence length="167" mass="19384">MKNIIIVILALITFLGVRSDPLNEFSGDVDYYDLGGMGRGKNAGSWQHSYEGGYDIFYYLAMQPWRHFVWTRKEGDTWVKKIMNEDNNVNSFTNLDSQPSQDFCQKEYGYPIQKFEIDWMANPTDTSHLKAVNVNGIVCYQYTAKSPLAYVLLSKKLNYDTRNELYD</sequence>
<feature type="signal peptide" evidence="1">
    <location>
        <begin position="1"/>
        <end position="19"/>
    </location>
</feature>
<evidence type="ECO:0000256" key="1">
    <source>
        <dbReference type="SAM" id="SignalP"/>
    </source>
</evidence>
<evidence type="ECO:0000313" key="2">
    <source>
        <dbReference type="EMBL" id="ELP83380.1"/>
    </source>
</evidence>
<keyword evidence="3" id="KW-1185">Reference proteome</keyword>
<keyword evidence="1" id="KW-0732">Signal</keyword>
<dbReference type="GO" id="GO:0030246">
    <property type="term" value="F:carbohydrate binding"/>
    <property type="evidence" value="ECO:0007669"/>
    <property type="project" value="UniProtKB-KW"/>
</dbReference>
<accession>A0A0A1TU17</accession>
<dbReference type="KEGG" id="eiv:EIN_372950"/>
<dbReference type="AlphaFoldDB" id="A0A0A1TU17"/>
<dbReference type="RefSeq" id="XP_004182726.1">
    <property type="nucleotide sequence ID" value="XM_004182678.1"/>
</dbReference>
<name>A0A0A1TU17_ENTIV</name>
<feature type="non-terminal residue" evidence="2">
    <location>
        <position position="1"/>
    </location>
</feature>
<dbReference type="VEuPathDB" id="AmoebaDB:EIN_372950"/>
<proteinExistence type="predicted"/>
<gene>
    <name evidence="2" type="ORF">EIN_372950</name>
</gene>
<protein>
    <submittedName>
        <fullName evidence="2">Gal/galnac lectin heavy subunit</fullName>
    </submittedName>
</protein>
<keyword evidence="2" id="KW-0430">Lectin</keyword>